<comment type="caution">
    <text evidence="2">The sequence shown here is derived from an EMBL/GenBank/DDBJ whole genome shotgun (WGS) entry which is preliminary data.</text>
</comment>
<gene>
    <name evidence="2" type="ORF">FSP39_011697</name>
</gene>
<dbReference type="EMBL" id="VSWD01000005">
    <property type="protein sequence ID" value="KAK3102483.1"/>
    <property type="molecule type" value="Genomic_DNA"/>
</dbReference>
<dbReference type="Gene3D" id="1.20.5.350">
    <property type="match status" value="1"/>
</dbReference>
<protein>
    <submittedName>
        <fullName evidence="2">Uncharacterized protein</fullName>
    </submittedName>
</protein>
<evidence type="ECO:0000256" key="1">
    <source>
        <dbReference type="SAM" id="MobiDB-lite"/>
    </source>
</evidence>
<name>A0AA89C7C5_PINIB</name>
<dbReference type="Pfam" id="PF00992">
    <property type="entry name" value="Troponin"/>
    <property type="match status" value="1"/>
</dbReference>
<organism evidence="2 3">
    <name type="scientific">Pinctada imbricata</name>
    <name type="common">Atlantic pearl-oyster</name>
    <name type="synonym">Pinctada martensii</name>
    <dbReference type="NCBI Taxonomy" id="66713"/>
    <lineage>
        <taxon>Eukaryota</taxon>
        <taxon>Metazoa</taxon>
        <taxon>Spiralia</taxon>
        <taxon>Lophotrochozoa</taxon>
        <taxon>Mollusca</taxon>
        <taxon>Bivalvia</taxon>
        <taxon>Autobranchia</taxon>
        <taxon>Pteriomorphia</taxon>
        <taxon>Pterioida</taxon>
        <taxon>Pterioidea</taxon>
        <taxon>Pteriidae</taxon>
        <taxon>Pinctada</taxon>
    </lineage>
</organism>
<reference evidence="2" key="1">
    <citation type="submission" date="2019-08" db="EMBL/GenBank/DDBJ databases">
        <title>The improved chromosome-level genome for the pearl oyster Pinctada fucata martensii using PacBio sequencing and Hi-C.</title>
        <authorList>
            <person name="Zheng Z."/>
        </authorList>
    </citation>
    <scope>NUCLEOTIDE SEQUENCE</scope>
    <source>
        <strain evidence="2">ZZ-2019</strain>
        <tissue evidence="2">Adductor muscle</tissue>
    </source>
</reference>
<feature type="region of interest" description="Disordered" evidence="1">
    <location>
        <begin position="249"/>
        <end position="281"/>
    </location>
</feature>
<dbReference type="AlphaFoldDB" id="A0AA89C7C5"/>
<dbReference type="Proteomes" id="UP001186944">
    <property type="component" value="Unassembled WGS sequence"/>
</dbReference>
<dbReference type="GO" id="GO:0005861">
    <property type="term" value="C:troponin complex"/>
    <property type="evidence" value="ECO:0007669"/>
    <property type="project" value="InterPro"/>
</dbReference>
<sequence>MSSLEERREARRRRRQQQEEAESSGVAAEEETSTRRSRRRGTEDDIATEETDSAPAAVDSTDNAEAERAAQEAAEAEERRRQEEAAERRRREEEEDNRRAEEEERRREEAERRRREEEERAERERLEKEEAEREAAIIMKKAADELKAQALAKAEERERYINERVPPCETDGKGEAELIKLCKSLHDVVAKLEEELYDTEQKIRKQDYDINQCVNVTHETTSNGKGTSLNQYDKIPTYISIKYKKGGDLQQDPVAASTPKHESSRCENTKDEDTKRRKRDTRHIHVKHKRLHLNQRGQWVTDADFGRPFATQVANGVVILDYVRTTPLTSPITQRCRRTYKCGVKQHPHC</sequence>
<feature type="region of interest" description="Disordered" evidence="1">
    <location>
        <begin position="1"/>
        <end position="131"/>
    </location>
</feature>
<evidence type="ECO:0000313" key="3">
    <source>
        <dbReference type="Proteomes" id="UP001186944"/>
    </source>
</evidence>
<keyword evidence="3" id="KW-1185">Reference proteome</keyword>
<dbReference type="SUPFAM" id="SSF90250">
    <property type="entry name" value="Troponin coil-coiled subunits"/>
    <property type="match status" value="1"/>
</dbReference>
<dbReference type="InterPro" id="IPR001978">
    <property type="entry name" value="Troponin"/>
</dbReference>
<dbReference type="InterPro" id="IPR038077">
    <property type="entry name" value="Troponin_sf"/>
</dbReference>
<feature type="compositionally biased region" description="Basic and acidic residues" evidence="1">
    <location>
        <begin position="259"/>
        <end position="275"/>
    </location>
</feature>
<accession>A0AA89C7C5</accession>
<proteinExistence type="predicted"/>
<evidence type="ECO:0000313" key="2">
    <source>
        <dbReference type="EMBL" id="KAK3102483.1"/>
    </source>
</evidence>
<feature type="compositionally biased region" description="Basic and acidic residues" evidence="1">
    <location>
        <begin position="65"/>
        <end position="131"/>
    </location>
</feature>